<reference evidence="10 11" key="1">
    <citation type="journal article" date="2015" name="Genome Announc.">
        <title>Draft Genome Sequence and Gene Annotation of the Entomopathogenic Fungus Verticillium hemipterigenum.</title>
        <authorList>
            <person name="Horn F."/>
            <person name="Habel A."/>
            <person name="Scharf D.H."/>
            <person name="Dworschak J."/>
            <person name="Brakhage A.A."/>
            <person name="Guthke R."/>
            <person name="Hertweck C."/>
            <person name="Linde J."/>
        </authorList>
    </citation>
    <scope>NUCLEOTIDE SEQUENCE [LARGE SCALE GENOMIC DNA]</scope>
</reference>
<sequence length="664" mass="74707">MSSAKATKKSAFSCEPCRRRKVKCGGEQPKCVRCTSRSEECVYKLNPTLSYTQRLERRIQELEDQLAEINTSPAASYSSMSTPGTGAGEAKPPTKRERGAEILLSSPRDQLLQSDRPPESQYLFNIFPPHSNELSSDADQKRRQRLVSNAWQQRALEDLAGIPAPFHYLLNIHWFWIQPIFNSVYRPCFTRDMQTMGPYYSHMLLNAILAHSVRWAMSDAPTKRLLDDAYDGGRVFAKHARSMLFQELNDGTCSITTIQTCILLSGQEIGLGNSMQAWVYSGIAFRVMDHIGLCVEGQYGNTHLTDEDIEIRRRIYWSCYFWDKLVSLYLGYRPAIQETETSPRLVMFDDSSENEMWLPVGLPEEITWNYPPQPSYSASCFLATSRLAIILNQVVLHMYDINTPNSDEEMVACFRAQAPAMKQFWEELPPYLKLDPLNLPELAPPAHILALNCIYHTFKIVLYRPMLTRPPRTQEDKQLLHSCVVECVTSALSCVAVFDLNCKSFGTSHTILTMAYSIYIAATVLLLQVQANPHDALAVHRVTYCIRRLDQIKARSTFIATCVDLVMTELIALGVTLSPQSASSNPSPTDGSSSTHQRDIHFDGMPQTMAYEATYGNGDMYIESGVPVSPDFFDALPTLVPLTLRIGQLQNALAKSQAATMPTL</sequence>
<comment type="subcellular location">
    <subcellularLocation>
        <location evidence="1">Nucleus</location>
    </subcellularLocation>
</comment>
<keyword evidence="3" id="KW-0862">Zinc</keyword>
<dbReference type="OrthoDB" id="4161332at2759"/>
<evidence type="ECO:0000313" key="11">
    <source>
        <dbReference type="Proteomes" id="UP000039046"/>
    </source>
</evidence>
<evidence type="ECO:0000256" key="6">
    <source>
        <dbReference type="ARBA" id="ARBA00023163"/>
    </source>
</evidence>
<dbReference type="InterPro" id="IPR036864">
    <property type="entry name" value="Zn2-C6_fun-type_DNA-bd_sf"/>
</dbReference>
<dbReference type="GO" id="GO:0003677">
    <property type="term" value="F:DNA binding"/>
    <property type="evidence" value="ECO:0007669"/>
    <property type="project" value="UniProtKB-KW"/>
</dbReference>
<dbReference type="AlphaFoldDB" id="A0A0A1SMJ6"/>
<feature type="compositionally biased region" description="Polar residues" evidence="8">
    <location>
        <begin position="70"/>
        <end position="84"/>
    </location>
</feature>
<dbReference type="EMBL" id="CDHN01000001">
    <property type="protein sequence ID" value="CEJ81563.1"/>
    <property type="molecule type" value="Genomic_DNA"/>
</dbReference>
<dbReference type="HOGENOM" id="CLU_007003_4_1_1"/>
<keyword evidence="11" id="KW-1185">Reference proteome</keyword>
<evidence type="ECO:0000256" key="3">
    <source>
        <dbReference type="ARBA" id="ARBA00022833"/>
    </source>
</evidence>
<dbReference type="Pfam" id="PF04082">
    <property type="entry name" value="Fungal_trans"/>
    <property type="match status" value="1"/>
</dbReference>
<keyword evidence="7" id="KW-0539">Nucleus</keyword>
<evidence type="ECO:0000256" key="4">
    <source>
        <dbReference type="ARBA" id="ARBA00023015"/>
    </source>
</evidence>
<dbReference type="STRING" id="1531966.A0A0A1SMJ6"/>
<evidence type="ECO:0000256" key="2">
    <source>
        <dbReference type="ARBA" id="ARBA00022723"/>
    </source>
</evidence>
<keyword evidence="6" id="KW-0804">Transcription</keyword>
<evidence type="ECO:0000256" key="1">
    <source>
        <dbReference type="ARBA" id="ARBA00004123"/>
    </source>
</evidence>
<dbReference type="GO" id="GO:0005634">
    <property type="term" value="C:nucleus"/>
    <property type="evidence" value="ECO:0007669"/>
    <property type="project" value="UniProtKB-SubCell"/>
</dbReference>
<evidence type="ECO:0000259" key="9">
    <source>
        <dbReference type="PROSITE" id="PS50048"/>
    </source>
</evidence>
<feature type="compositionally biased region" description="Low complexity" evidence="8">
    <location>
        <begin position="581"/>
        <end position="595"/>
    </location>
</feature>
<dbReference type="SMART" id="SM00906">
    <property type="entry name" value="Fungal_trans"/>
    <property type="match status" value="1"/>
</dbReference>
<feature type="domain" description="Zn(2)-C6 fungal-type" evidence="9">
    <location>
        <begin position="13"/>
        <end position="43"/>
    </location>
</feature>
<dbReference type="InterPro" id="IPR001138">
    <property type="entry name" value="Zn2Cys6_DnaBD"/>
</dbReference>
<name>A0A0A1SMJ6_9HYPO</name>
<dbReference type="PROSITE" id="PS00463">
    <property type="entry name" value="ZN2_CY6_FUNGAL_1"/>
    <property type="match status" value="1"/>
</dbReference>
<dbReference type="PANTHER" id="PTHR31313:SF85">
    <property type="entry name" value="ZN(II)2CYS6 TRANSCRIPTION FACTOR (EUROFUNG)"/>
    <property type="match status" value="1"/>
</dbReference>
<proteinExistence type="predicted"/>
<dbReference type="SMART" id="SM00066">
    <property type="entry name" value="GAL4"/>
    <property type="match status" value="1"/>
</dbReference>
<evidence type="ECO:0000256" key="5">
    <source>
        <dbReference type="ARBA" id="ARBA00023125"/>
    </source>
</evidence>
<organism evidence="10 11">
    <name type="scientific">[Torrubiella] hemipterigena</name>
    <dbReference type="NCBI Taxonomy" id="1531966"/>
    <lineage>
        <taxon>Eukaryota</taxon>
        <taxon>Fungi</taxon>
        <taxon>Dikarya</taxon>
        <taxon>Ascomycota</taxon>
        <taxon>Pezizomycotina</taxon>
        <taxon>Sordariomycetes</taxon>
        <taxon>Hypocreomycetidae</taxon>
        <taxon>Hypocreales</taxon>
        <taxon>Clavicipitaceae</taxon>
        <taxon>Clavicipitaceae incertae sedis</taxon>
        <taxon>'Torrubiella' clade</taxon>
    </lineage>
</organism>
<dbReference type="Pfam" id="PF00172">
    <property type="entry name" value="Zn_clus"/>
    <property type="match status" value="1"/>
</dbReference>
<dbReference type="CDD" id="cd12148">
    <property type="entry name" value="fungal_TF_MHR"/>
    <property type="match status" value="1"/>
</dbReference>
<keyword evidence="5" id="KW-0238">DNA-binding</keyword>
<dbReference type="InterPro" id="IPR051615">
    <property type="entry name" value="Transcr_Regulatory_Elem"/>
</dbReference>
<keyword evidence="4" id="KW-0805">Transcription regulation</keyword>
<dbReference type="SUPFAM" id="SSF57701">
    <property type="entry name" value="Zn2/Cys6 DNA-binding domain"/>
    <property type="match status" value="1"/>
</dbReference>
<keyword evidence="2" id="KW-0479">Metal-binding</keyword>
<dbReference type="PANTHER" id="PTHR31313">
    <property type="entry name" value="TY1 ENHANCER ACTIVATOR"/>
    <property type="match status" value="1"/>
</dbReference>
<protein>
    <recommendedName>
        <fullName evidence="9">Zn(2)-C6 fungal-type domain-containing protein</fullName>
    </recommendedName>
</protein>
<feature type="region of interest" description="Disordered" evidence="8">
    <location>
        <begin position="70"/>
        <end position="95"/>
    </location>
</feature>
<gene>
    <name evidence="10" type="ORF">VHEMI01684</name>
</gene>
<dbReference type="CDD" id="cd00067">
    <property type="entry name" value="GAL4"/>
    <property type="match status" value="1"/>
</dbReference>
<evidence type="ECO:0000256" key="8">
    <source>
        <dbReference type="SAM" id="MobiDB-lite"/>
    </source>
</evidence>
<accession>A0A0A1SMJ6</accession>
<dbReference type="PROSITE" id="PS50048">
    <property type="entry name" value="ZN2_CY6_FUNGAL_2"/>
    <property type="match status" value="1"/>
</dbReference>
<dbReference type="GO" id="GO:0006351">
    <property type="term" value="P:DNA-templated transcription"/>
    <property type="evidence" value="ECO:0007669"/>
    <property type="project" value="InterPro"/>
</dbReference>
<evidence type="ECO:0000313" key="10">
    <source>
        <dbReference type="EMBL" id="CEJ81563.1"/>
    </source>
</evidence>
<evidence type="ECO:0000256" key="7">
    <source>
        <dbReference type="ARBA" id="ARBA00023242"/>
    </source>
</evidence>
<dbReference type="InterPro" id="IPR007219">
    <property type="entry name" value="XnlR_reg_dom"/>
</dbReference>
<dbReference type="GO" id="GO:0000981">
    <property type="term" value="F:DNA-binding transcription factor activity, RNA polymerase II-specific"/>
    <property type="evidence" value="ECO:0007669"/>
    <property type="project" value="InterPro"/>
</dbReference>
<dbReference type="GO" id="GO:0008270">
    <property type="term" value="F:zinc ion binding"/>
    <property type="evidence" value="ECO:0007669"/>
    <property type="project" value="InterPro"/>
</dbReference>
<feature type="region of interest" description="Disordered" evidence="8">
    <location>
        <begin position="578"/>
        <end position="599"/>
    </location>
</feature>
<dbReference type="Gene3D" id="4.10.240.10">
    <property type="entry name" value="Zn(2)-C6 fungal-type DNA-binding domain"/>
    <property type="match status" value="1"/>
</dbReference>
<dbReference type="Proteomes" id="UP000039046">
    <property type="component" value="Unassembled WGS sequence"/>
</dbReference>